<feature type="transmembrane region" description="Helical" evidence="1">
    <location>
        <begin position="7"/>
        <end position="24"/>
    </location>
</feature>
<accession>A0A1F7Y327</accession>
<dbReference type="AlphaFoldDB" id="A0A1F7Y327"/>
<dbReference type="EMBL" id="MGGD01000003">
    <property type="protein sequence ID" value="OGM21672.1"/>
    <property type="molecule type" value="Genomic_DNA"/>
</dbReference>
<organism evidence="2 3">
    <name type="scientific">Candidatus Woesebacteria bacterium RIFCSPHIGHO2_01_FULL_38_26b</name>
    <dbReference type="NCBI Taxonomy" id="1802491"/>
    <lineage>
        <taxon>Bacteria</taxon>
        <taxon>Candidatus Woeseibacteriota</taxon>
    </lineage>
</organism>
<dbReference type="Proteomes" id="UP000176741">
    <property type="component" value="Unassembled WGS sequence"/>
</dbReference>
<evidence type="ECO:0000256" key="1">
    <source>
        <dbReference type="SAM" id="Phobius"/>
    </source>
</evidence>
<keyword evidence="1" id="KW-0472">Membrane</keyword>
<comment type="caution">
    <text evidence="2">The sequence shown here is derived from an EMBL/GenBank/DDBJ whole genome shotgun (WGS) entry which is preliminary data.</text>
</comment>
<feature type="transmembrane region" description="Helical" evidence="1">
    <location>
        <begin position="145"/>
        <end position="162"/>
    </location>
</feature>
<evidence type="ECO:0000313" key="3">
    <source>
        <dbReference type="Proteomes" id="UP000176741"/>
    </source>
</evidence>
<sequence>MGKIPILIITIAIVTPWFWFSPVPKDLFNFDPKNDIQVSRNMVGWKRGKILKGPLDKIFLNWPEELFNKKLEVVMENLDIGNYFFAGHPRERVGVKEVQKFFFFQFLLFVLGFFNGKIGRYKNFLFFYTLAILFFTFIFEWRLYYQTLFFAPPMILIMALGLEKVLSWKKMGKLVFFSFTAAEFLLFWSLFTKGFLK</sequence>
<gene>
    <name evidence="2" type="ORF">A2771_03165</name>
</gene>
<reference evidence="2 3" key="1">
    <citation type="journal article" date="2016" name="Nat. Commun.">
        <title>Thousands of microbial genomes shed light on interconnected biogeochemical processes in an aquifer system.</title>
        <authorList>
            <person name="Anantharaman K."/>
            <person name="Brown C.T."/>
            <person name="Hug L.A."/>
            <person name="Sharon I."/>
            <person name="Castelle C.J."/>
            <person name="Probst A.J."/>
            <person name="Thomas B.C."/>
            <person name="Singh A."/>
            <person name="Wilkins M.J."/>
            <person name="Karaoz U."/>
            <person name="Brodie E.L."/>
            <person name="Williams K.H."/>
            <person name="Hubbard S.S."/>
            <person name="Banfield J.F."/>
        </authorList>
    </citation>
    <scope>NUCLEOTIDE SEQUENCE [LARGE SCALE GENOMIC DNA]</scope>
</reference>
<feature type="transmembrane region" description="Helical" evidence="1">
    <location>
        <begin position="98"/>
        <end position="116"/>
    </location>
</feature>
<name>A0A1F7Y327_9BACT</name>
<feature type="transmembrane region" description="Helical" evidence="1">
    <location>
        <begin position="174"/>
        <end position="191"/>
    </location>
</feature>
<protein>
    <submittedName>
        <fullName evidence="2">Uncharacterized protein</fullName>
    </submittedName>
</protein>
<proteinExistence type="predicted"/>
<keyword evidence="1" id="KW-1133">Transmembrane helix</keyword>
<evidence type="ECO:0000313" key="2">
    <source>
        <dbReference type="EMBL" id="OGM21672.1"/>
    </source>
</evidence>
<feature type="transmembrane region" description="Helical" evidence="1">
    <location>
        <begin position="123"/>
        <end position="139"/>
    </location>
</feature>
<keyword evidence="1" id="KW-0812">Transmembrane</keyword>